<dbReference type="KEGG" id="apro:F751_4880"/>
<keyword evidence="6" id="KW-1185">Reference proteome</keyword>
<dbReference type="OrthoDB" id="120967at2759"/>
<dbReference type="InterPro" id="IPR013937">
    <property type="entry name" value="Sorting_nexin_C"/>
</dbReference>
<evidence type="ECO:0000259" key="4">
    <source>
        <dbReference type="PROSITE" id="PS51207"/>
    </source>
</evidence>
<gene>
    <name evidence="5" type="ORF">F751_4880</name>
</gene>
<feature type="domain" description="PXA" evidence="4">
    <location>
        <begin position="117"/>
        <end position="305"/>
    </location>
</feature>
<evidence type="ECO:0000256" key="2">
    <source>
        <dbReference type="ARBA" id="ARBA00022490"/>
    </source>
</evidence>
<comment type="subcellular location">
    <subcellularLocation>
        <location evidence="1">Cytoplasm</location>
    </subcellularLocation>
</comment>
<dbReference type="AlphaFoldDB" id="A0A087SKY3"/>
<dbReference type="STRING" id="3075.A0A087SKY3"/>
<sequence length="729" mass="77833">MPGPFPPAAPTTPSRAGTTASLLGNIPLAMLLVGARGPGRGGTTASLLGNIPLAMLLVASAKLFTPARPSPEQASAPGQRRRVRPVSSPGAVPPGEDPLPTLRTPPPPTDWREAVGSDVVAHAWHLLCGSIVQEFIYDVWYSAVTPDCEFPAKIRALLNDAFGKLAARSRRADLRAVLNDLSELLMEQIDLYRDTRESIQLAARCGLALKDMQPAARERAFQREMKAENNLHPAMHSPQGHYLMLRAVSRGIARLLLDPKDIPTRCPSFTVTSELLAAVVLRPLMMFCHPYHVNKGLYVLLSATQPGKKTASTPPRDGQTPVLKAALSAHSRGNWDFEQRLIVESGLAAQRARRGAALQAGPGSPFRGRLRARVVVADLNAAGGKDYVVYQVRVGDDVGEWTVARRESNPVRRSLSLTTPILNVKDMLSDVTKSAVQASTDAVLDSASVFKAGLKKGRALPIFPSSSSLTSRGASGGSSLSHAGWKSSDPSFDEAHGDHTAIQAADAALRRERGVSAPLYELVDCVFQLATRGFFRRQVFAVARQVLSLVAGTTIDEYLTARLRSLRSEHTIGRAIAGIQAALWPGGVWYQATPQYRAVQGGWVGAGIGVLGAGGPGPRARPPAARADSFLTPNGPPPLDAEEVREAVAQLLLTCAPATLVGLVGKSAYTSGMEDVIEMMQSETLILQLGYGALEILAVHLMPELKPLFLSLKHGGLGRPDADEDGPDM</sequence>
<organism evidence="5 6">
    <name type="scientific">Auxenochlorella protothecoides</name>
    <name type="common">Green microalga</name>
    <name type="synonym">Chlorella protothecoides</name>
    <dbReference type="NCBI Taxonomy" id="3075"/>
    <lineage>
        <taxon>Eukaryota</taxon>
        <taxon>Viridiplantae</taxon>
        <taxon>Chlorophyta</taxon>
        <taxon>core chlorophytes</taxon>
        <taxon>Trebouxiophyceae</taxon>
        <taxon>Chlorellales</taxon>
        <taxon>Chlorellaceae</taxon>
        <taxon>Auxenochlorella</taxon>
    </lineage>
</organism>
<dbReference type="Proteomes" id="UP000028924">
    <property type="component" value="Unassembled WGS sequence"/>
</dbReference>
<dbReference type="InterPro" id="IPR051837">
    <property type="entry name" value="SortingNexin/PXDomain-PKLike"/>
</dbReference>
<name>A0A087SKY3_AUXPR</name>
<dbReference type="PANTHER" id="PTHR22999">
    <property type="entry name" value="PX SERINE/THREONINE KINASE PXK"/>
    <property type="match status" value="1"/>
</dbReference>
<dbReference type="EMBL" id="KL662127">
    <property type="protein sequence ID" value="KFM26387.1"/>
    <property type="molecule type" value="Genomic_DNA"/>
</dbReference>
<dbReference type="PANTHER" id="PTHR22999:SF23">
    <property type="entry name" value="SORTING NEXIN-16"/>
    <property type="match status" value="1"/>
</dbReference>
<dbReference type="SMART" id="SM00313">
    <property type="entry name" value="PXA"/>
    <property type="match status" value="1"/>
</dbReference>
<feature type="compositionally biased region" description="Pro residues" evidence="3">
    <location>
        <begin position="91"/>
        <end position="109"/>
    </location>
</feature>
<dbReference type="InterPro" id="IPR003114">
    <property type="entry name" value="Phox_assoc"/>
</dbReference>
<dbReference type="GeneID" id="23616271"/>
<dbReference type="GO" id="GO:0005737">
    <property type="term" value="C:cytoplasm"/>
    <property type="evidence" value="ECO:0007669"/>
    <property type="project" value="UniProtKB-SubCell"/>
</dbReference>
<keyword evidence="2" id="KW-0963">Cytoplasm</keyword>
<dbReference type="Pfam" id="PF02194">
    <property type="entry name" value="PXA"/>
    <property type="match status" value="1"/>
</dbReference>
<evidence type="ECO:0000313" key="5">
    <source>
        <dbReference type="EMBL" id="KFM26387.1"/>
    </source>
</evidence>
<evidence type="ECO:0000313" key="6">
    <source>
        <dbReference type="Proteomes" id="UP000028924"/>
    </source>
</evidence>
<feature type="region of interest" description="Disordered" evidence="3">
    <location>
        <begin position="67"/>
        <end position="110"/>
    </location>
</feature>
<dbReference type="RefSeq" id="XP_011399283.1">
    <property type="nucleotide sequence ID" value="XM_011400981.1"/>
</dbReference>
<accession>A0A087SKY3</accession>
<dbReference type="PROSITE" id="PS51207">
    <property type="entry name" value="PXA"/>
    <property type="match status" value="1"/>
</dbReference>
<dbReference type="eggNOG" id="KOG2101">
    <property type="taxonomic scope" value="Eukaryota"/>
</dbReference>
<dbReference type="Pfam" id="PF08628">
    <property type="entry name" value="Nexin_C"/>
    <property type="match status" value="1"/>
</dbReference>
<evidence type="ECO:0000256" key="1">
    <source>
        <dbReference type="ARBA" id="ARBA00004496"/>
    </source>
</evidence>
<reference evidence="5 6" key="1">
    <citation type="journal article" date="2014" name="BMC Genomics">
        <title>Oil accumulation mechanisms of the oleaginous microalga Chlorella protothecoides revealed through its genome, transcriptomes, and proteomes.</title>
        <authorList>
            <person name="Gao C."/>
            <person name="Wang Y."/>
            <person name="Shen Y."/>
            <person name="Yan D."/>
            <person name="He X."/>
            <person name="Dai J."/>
            <person name="Wu Q."/>
        </authorList>
    </citation>
    <scope>NUCLEOTIDE SEQUENCE [LARGE SCALE GENOMIC DNA]</scope>
    <source>
        <strain evidence="5 6">0710</strain>
    </source>
</reference>
<evidence type="ECO:0000256" key="3">
    <source>
        <dbReference type="SAM" id="MobiDB-lite"/>
    </source>
</evidence>
<proteinExistence type="predicted"/>
<protein>
    <recommendedName>
        <fullName evidence="4">PXA domain-containing protein</fullName>
    </recommendedName>
</protein>